<dbReference type="RefSeq" id="WP_047224581.1">
    <property type="nucleotide sequence ID" value="NZ_JWIO01000042.1"/>
</dbReference>
<evidence type="ECO:0000259" key="1">
    <source>
        <dbReference type="Pfam" id="PF00733"/>
    </source>
</evidence>
<accession>A0ABR5F0B6</accession>
<sequence length="644" mass="69153">MTGLPSPGTPWFLTLPDAGHLAGAVSPVAERAPRTLRYRSGRPWLLGDWSDDAVGSDGHGNDAVGDTVVVAEAGTSRLALIGCCPVSAAHLTRALTRIREVTALDILISSLPGSFHVVADIDGRRRVQGTASGLRRVFHTVLDGQVIASDRADVLAACVRGELDPTAVALSLLDPSAPYPLDDRPMWRGVEVLAPDHFLLADGDGRARTVRWWRRPEPVLSLETGAPLLRGALTEAVAARAGAVGGSGSSTGGSSGGTVSCDLSGGLDSTAVCFLAARNPVTLVAYTGIGRDPGDDDPEWVDLAVAGLPDNLPNMVHEVLPRDELPLVYDGIMTADEALDRPFPGITDRAKILTGLRRVALYRPRVHLTGLGGDEVVQGTSNYLPALLRRRPWAAVDRFRGFRIQHRWPLWAGLWMLQPRGYHTYLAQLAAQVTGSRPMPGLADLDWADAPRLPRWLTPHAVTLVREALEALVDSAAPPLAGTRDGHHDLLSIRTAAGATRLFCQLAAPTTVTPAAPFLDDRVIEAALAVRPEERTTPWEYKPLLKEAMRGIVPDRSLRRVTKAEGSAEEAAGLDAHHDQLLALCENSRLADLGLVDPEKLRACCRYSHAPEREHESLHQTFACETWLRVLTGDRAAGHPLGAA</sequence>
<dbReference type="SUPFAM" id="SSF52402">
    <property type="entry name" value="Adenine nucleotide alpha hydrolases-like"/>
    <property type="match status" value="1"/>
</dbReference>
<name>A0ABR5F0B6_9ACTN</name>
<protein>
    <submittedName>
        <fullName evidence="2">Asparagine synthase</fullName>
    </submittedName>
</protein>
<keyword evidence="3" id="KW-1185">Reference proteome</keyword>
<evidence type="ECO:0000313" key="2">
    <source>
        <dbReference type="EMBL" id="KLL10122.1"/>
    </source>
</evidence>
<dbReference type="InterPro" id="IPR014729">
    <property type="entry name" value="Rossmann-like_a/b/a_fold"/>
</dbReference>
<evidence type="ECO:0000313" key="3">
    <source>
        <dbReference type="Proteomes" id="UP000035425"/>
    </source>
</evidence>
<gene>
    <name evidence="2" type="ORF">FrCorBMG51_20085</name>
</gene>
<dbReference type="Pfam" id="PF00733">
    <property type="entry name" value="Asn_synthase"/>
    <property type="match status" value="1"/>
</dbReference>
<dbReference type="InterPro" id="IPR001962">
    <property type="entry name" value="Asn_synthase"/>
</dbReference>
<organism evidence="2 3">
    <name type="scientific">Protofrankia coriariae</name>
    <dbReference type="NCBI Taxonomy" id="1562887"/>
    <lineage>
        <taxon>Bacteria</taxon>
        <taxon>Bacillati</taxon>
        <taxon>Actinomycetota</taxon>
        <taxon>Actinomycetes</taxon>
        <taxon>Frankiales</taxon>
        <taxon>Frankiaceae</taxon>
        <taxon>Protofrankia</taxon>
    </lineage>
</organism>
<proteinExistence type="predicted"/>
<dbReference type="EMBL" id="JWIO01000042">
    <property type="protein sequence ID" value="KLL10122.1"/>
    <property type="molecule type" value="Genomic_DNA"/>
</dbReference>
<dbReference type="Gene3D" id="3.40.50.620">
    <property type="entry name" value="HUPs"/>
    <property type="match status" value="2"/>
</dbReference>
<feature type="domain" description="Asparagine synthetase" evidence="1">
    <location>
        <begin position="258"/>
        <end position="629"/>
    </location>
</feature>
<reference evidence="2 3" key="1">
    <citation type="submission" date="2014-12" db="EMBL/GenBank/DDBJ databases">
        <title>Frankia sp. BMG5.1 draft genome.</title>
        <authorList>
            <person name="Gtari M."/>
            <person name="Ghodhbane-Gtari F."/>
            <person name="Nouioui I."/>
            <person name="Ktari A."/>
            <person name="Hezbri K."/>
            <person name="Mimouni W."/>
            <person name="Sbissi I."/>
            <person name="Ayari A."/>
            <person name="Yamanaka T."/>
            <person name="Normand P."/>
            <person name="Tisa L.S."/>
            <person name="Boudabous A."/>
        </authorList>
    </citation>
    <scope>NUCLEOTIDE SEQUENCE [LARGE SCALE GENOMIC DNA]</scope>
    <source>
        <strain evidence="2 3">BMG5.1</strain>
    </source>
</reference>
<comment type="caution">
    <text evidence="2">The sequence shown here is derived from an EMBL/GenBank/DDBJ whole genome shotgun (WGS) entry which is preliminary data.</text>
</comment>
<dbReference type="Proteomes" id="UP000035425">
    <property type="component" value="Unassembled WGS sequence"/>
</dbReference>